<dbReference type="Pfam" id="PF00188">
    <property type="entry name" value="CAP"/>
    <property type="match status" value="1"/>
</dbReference>
<dbReference type="InterPro" id="IPR018244">
    <property type="entry name" value="Allrgn_V5/Tpx1_CS"/>
</dbReference>
<feature type="chain" id="PRO_5029858251" description="SCP domain-containing protein" evidence="1">
    <location>
        <begin position="23"/>
        <end position="263"/>
    </location>
</feature>
<dbReference type="OMA" id="LYMSSFQ"/>
<dbReference type="InterPro" id="IPR035940">
    <property type="entry name" value="CAP_sf"/>
</dbReference>
<feature type="signal peptide" evidence="1">
    <location>
        <begin position="1"/>
        <end position="22"/>
    </location>
</feature>
<dbReference type="Gene3D" id="3.40.33.10">
    <property type="entry name" value="CAP"/>
    <property type="match status" value="1"/>
</dbReference>
<dbReference type="InParanoid" id="A0A7M7MIE6"/>
<dbReference type="InterPro" id="IPR001283">
    <property type="entry name" value="CRISP-related"/>
</dbReference>
<dbReference type="GeneID" id="111252685"/>
<dbReference type="AlphaFoldDB" id="A0A7M7MIE6"/>
<name>A0A7M7MIE6_VARDE</name>
<keyword evidence="4" id="KW-1185">Reference proteome</keyword>
<keyword evidence="1" id="KW-0732">Signal</keyword>
<evidence type="ECO:0000313" key="3">
    <source>
        <dbReference type="EnsemblMetazoa" id="XP_022666705"/>
    </source>
</evidence>
<feature type="domain" description="SCP" evidence="2">
    <location>
        <begin position="48"/>
        <end position="233"/>
    </location>
</feature>
<organism evidence="3 4">
    <name type="scientific">Varroa destructor</name>
    <name type="common">Honeybee mite</name>
    <dbReference type="NCBI Taxonomy" id="109461"/>
    <lineage>
        <taxon>Eukaryota</taxon>
        <taxon>Metazoa</taxon>
        <taxon>Ecdysozoa</taxon>
        <taxon>Arthropoda</taxon>
        <taxon>Chelicerata</taxon>
        <taxon>Arachnida</taxon>
        <taxon>Acari</taxon>
        <taxon>Parasitiformes</taxon>
        <taxon>Mesostigmata</taxon>
        <taxon>Gamasina</taxon>
        <taxon>Dermanyssoidea</taxon>
        <taxon>Varroidae</taxon>
        <taxon>Varroa</taxon>
    </lineage>
</organism>
<dbReference type="SUPFAM" id="SSF55797">
    <property type="entry name" value="PR-1-like"/>
    <property type="match status" value="2"/>
</dbReference>
<evidence type="ECO:0000259" key="2">
    <source>
        <dbReference type="SMART" id="SM00198"/>
    </source>
</evidence>
<dbReference type="GO" id="GO:0005576">
    <property type="term" value="C:extracellular region"/>
    <property type="evidence" value="ECO:0007669"/>
    <property type="project" value="InterPro"/>
</dbReference>
<evidence type="ECO:0000256" key="1">
    <source>
        <dbReference type="SAM" id="SignalP"/>
    </source>
</evidence>
<dbReference type="InterPro" id="IPR014044">
    <property type="entry name" value="CAP_dom"/>
</dbReference>
<dbReference type="PROSITE" id="PS01009">
    <property type="entry name" value="CRISP_1"/>
    <property type="match status" value="1"/>
</dbReference>
<dbReference type="Proteomes" id="UP000594260">
    <property type="component" value="Unplaced"/>
</dbReference>
<dbReference type="SMART" id="SM00198">
    <property type="entry name" value="SCP"/>
    <property type="match status" value="1"/>
</dbReference>
<evidence type="ECO:0000313" key="4">
    <source>
        <dbReference type="Proteomes" id="UP000594260"/>
    </source>
</evidence>
<dbReference type="EnsemblMetazoa" id="XM_022810970">
    <property type="protein sequence ID" value="XP_022666705"/>
    <property type="gene ID" value="LOC111252685"/>
</dbReference>
<reference evidence="3" key="1">
    <citation type="submission" date="2021-01" db="UniProtKB">
        <authorList>
            <consortium name="EnsemblMetazoa"/>
        </authorList>
    </citation>
    <scope>IDENTIFICATION</scope>
</reference>
<dbReference type="KEGG" id="vde:111252685"/>
<accession>A0A7M7MIE6</accession>
<dbReference type="PRINTS" id="PR00837">
    <property type="entry name" value="V5TPXLIKE"/>
</dbReference>
<sequence length="263" mass="29595">MRPTCFEHLFPVALLMVVFADARIPRLARPPVYGSMLSKRQLSPRYRAVRSEIVDQHNFYRSTVNPPAENMEEMKIIQSLGHYTNHAPNKCLLPTSVQPRVSLVTGLLLQRWYPWAAKTAQKWANKCLMLAHASLEGLNDPVMGQCGQNIFVVSTQVPWSFAIRVWDIEKHNFSYGGIRNNSIGLNGHYTQLVWASSNKVGCGYSPCQMKFQNTTRVFHNYVCNYCPIGNHPLTRDYPYKSGAPCASCPSSCRGGRLCSATGH</sequence>
<proteinExistence type="predicted"/>
<protein>
    <recommendedName>
        <fullName evidence="2">SCP domain-containing protein</fullName>
    </recommendedName>
</protein>
<dbReference type="PANTHER" id="PTHR10334">
    <property type="entry name" value="CYSTEINE-RICH SECRETORY PROTEIN-RELATED"/>
    <property type="match status" value="1"/>
</dbReference>
<dbReference type="OrthoDB" id="337038at2759"/>
<dbReference type="RefSeq" id="XP_022666705.1">
    <property type="nucleotide sequence ID" value="XM_022810970.1"/>
</dbReference>